<organism evidence="8">
    <name type="scientific">Streptomyces sp. R08</name>
    <dbReference type="NCBI Taxonomy" id="3238624"/>
    <lineage>
        <taxon>Bacteria</taxon>
        <taxon>Bacillati</taxon>
        <taxon>Actinomycetota</taxon>
        <taxon>Actinomycetes</taxon>
        <taxon>Kitasatosporales</taxon>
        <taxon>Streptomycetaceae</taxon>
        <taxon>Streptomyces</taxon>
    </lineage>
</organism>
<dbReference type="EC" id="2.7.7.7" evidence="2"/>
<evidence type="ECO:0000256" key="4">
    <source>
        <dbReference type="ARBA" id="ARBA00022705"/>
    </source>
</evidence>
<reference evidence="8" key="1">
    <citation type="submission" date="2024-07" db="EMBL/GenBank/DDBJ databases">
        <authorList>
            <person name="Yu S.T."/>
        </authorList>
    </citation>
    <scope>NUCLEOTIDE SEQUENCE</scope>
    <source>
        <strain evidence="8">R08</strain>
    </source>
</reference>
<dbReference type="AlphaFoldDB" id="A0AB39MFI4"/>
<protein>
    <recommendedName>
        <fullName evidence="3">DNA polymerase I</fullName>
        <ecNumber evidence="2">2.7.7.7</ecNumber>
    </recommendedName>
</protein>
<dbReference type="SMART" id="SM00482">
    <property type="entry name" value="POLAc"/>
    <property type="match status" value="1"/>
</dbReference>
<evidence type="ECO:0000259" key="6">
    <source>
        <dbReference type="SMART" id="SM00474"/>
    </source>
</evidence>
<dbReference type="Gene3D" id="1.20.1060.10">
    <property type="entry name" value="Taq DNA Polymerase, Chain T, domain 4"/>
    <property type="match status" value="1"/>
</dbReference>
<dbReference type="RefSeq" id="WP_369190141.1">
    <property type="nucleotide sequence ID" value="NZ_CP163431.1"/>
</dbReference>
<accession>A0AB39MFI4</accession>
<name>A0AB39MFI4_9ACTN</name>
<dbReference type="InterPro" id="IPR002298">
    <property type="entry name" value="DNA_polymerase_A"/>
</dbReference>
<dbReference type="InterPro" id="IPR012337">
    <property type="entry name" value="RNaseH-like_sf"/>
</dbReference>
<evidence type="ECO:0000256" key="1">
    <source>
        <dbReference type="ARBA" id="ARBA00007705"/>
    </source>
</evidence>
<feature type="domain" description="DNA-directed DNA polymerase family A palm" evidence="7">
    <location>
        <begin position="386"/>
        <end position="576"/>
    </location>
</feature>
<comment type="similarity">
    <text evidence="1">Belongs to the DNA polymerase type-A family.</text>
</comment>
<dbReference type="GO" id="GO:0003677">
    <property type="term" value="F:DNA binding"/>
    <property type="evidence" value="ECO:0007669"/>
    <property type="project" value="InterPro"/>
</dbReference>
<keyword evidence="4" id="KW-0235">DNA replication</keyword>
<dbReference type="PRINTS" id="PR00868">
    <property type="entry name" value="DNAPOLI"/>
</dbReference>
<dbReference type="Pfam" id="PF00476">
    <property type="entry name" value="DNA_pol_A"/>
    <property type="match status" value="1"/>
</dbReference>
<dbReference type="PANTHER" id="PTHR10133:SF27">
    <property type="entry name" value="DNA POLYMERASE NU"/>
    <property type="match status" value="1"/>
</dbReference>
<dbReference type="Gene3D" id="3.30.70.370">
    <property type="match status" value="1"/>
</dbReference>
<comment type="catalytic activity">
    <reaction evidence="5">
        <text>DNA(n) + a 2'-deoxyribonucleoside 5'-triphosphate = DNA(n+1) + diphosphate</text>
        <dbReference type="Rhea" id="RHEA:22508"/>
        <dbReference type="Rhea" id="RHEA-COMP:17339"/>
        <dbReference type="Rhea" id="RHEA-COMP:17340"/>
        <dbReference type="ChEBI" id="CHEBI:33019"/>
        <dbReference type="ChEBI" id="CHEBI:61560"/>
        <dbReference type="ChEBI" id="CHEBI:173112"/>
        <dbReference type="EC" id="2.7.7.7"/>
    </reaction>
</comment>
<sequence length="617" mass="68893">MRTYFHRVAGDTVKVHIPETIEDLDAFKAWFSEANERGPIAVDTETTGLDIYSDRFRLRTVQFGDRFTAWVIHFERGGFFARWATWALRRITRMMIHNASYDWLVLDRHAGVTLEELAPRTKDTQVLAKLIDPRQVHEGGIGAALKPLCARFVDPDAPDTQEGLTAVFRSLGLTKATGWAGIPLDEPTYNLYAGLDVIFTARLFPILWSELERLDVRKMLIDYEHEIARICAVMMRTGMLLDQDYCRSLDEQLSHDAQLYGQRAVRYGVENVNSNAQIVDALLAMGETLTERTASGALKVDKSVLLGLADLDLHSWEPLGTRHANPLADAVVRAKRAGKWRSAYVETFLETADADSRVHPFISTLAARTGRMSITRPALQTLPSGDAMVRRALLAEEGHVMVSCDFDAVEMRVLAALADVKRMKQAITAGEDLHDFTASLVYGEGFTKRHRKICKGVGFGKVYGGGAATISRQTGAGLAEVQHAIATYDRVYPEIKRFGSRHQRIARENRMVTVTLTGRRLPLDRDRAYSVTNYQVQSAARDVLGQALINMSESGLLPYLRLPIHDEVLASVPKREVNEYMREIERCMTMTLGGVPITAGADTKGLRSWGSLYGADY</sequence>
<dbReference type="GO" id="GO:0003887">
    <property type="term" value="F:DNA-directed DNA polymerase activity"/>
    <property type="evidence" value="ECO:0007669"/>
    <property type="project" value="UniProtKB-EC"/>
</dbReference>
<dbReference type="InterPro" id="IPR043502">
    <property type="entry name" value="DNA/RNA_pol_sf"/>
</dbReference>
<dbReference type="InterPro" id="IPR036397">
    <property type="entry name" value="RNaseH_sf"/>
</dbReference>
<dbReference type="SMART" id="SM00474">
    <property type="entry name" value="35EXOc"/>
    <property type="match status" value="1"/>
</dbReference>
<evidence type="ECO:0000256" key="5">
    <source>
        <dbReference type="ARBA" id="ARBA00049244"/>
    </source>
</evidence>
<dbReference type="SUPFAM" id="SSF53098">
    <property type="entry name" value="Ribonuclease H-like"/>
    <property type="match status" value="1"/>
</dbReference>
<proteinExistence type="inferred from homology"/>
<dbReference type="SUPFAM" id="SSF56672">
    <property type="entry name" value="DNA/RNA polymerases"/>
    <property type="match status" value="1"/>
</dbReference>
<dbReference type="InterPro" id="IPR001098">
    <property type="entry name" value="DNA-dir_DNA_pol_A_palm_dom"/>
</dbReference>
<dbReference type="PANTHER" id="PTHR10133">
    <property type="entry name" value="DNA POLYMERASE I"/>
    <property type="match status" value="1"/>
</dbReference>
<evidence type="ECO:0000259" key="7">
    <source>
        <dbReference type="SMART" id="SM00482"/>
    </source>
</evidence>
<dbReference type="Pfam" id="PF01612">
    <property type="entry name" value="DNA_pol_A_exo1"/>
    <property type="match status" value="1"/>
</dbReference>
<dbReference type="Gene3D" id="1.10.150.20">
    <property type="entry name" value="5' to 3' exonuclease, C-terminal subdomain"/>
    <property type="match status" value="1"/>
</dbReference>
<feature type="domain" description="3'-5' exonuclease" evidence="6">
    <location>
        <begin position="18"/>
        <end position="212"/>
    </location>
</feature>
<dbReference type="GO" id="GO:0006302">
    <property type="term" value="P:double-strand break repair"/>
    <property type="evidence" value="ECO:0007669"/>
    <property type="project" value="TreeGrafter"/>
</dbReference>
<evidence type="ECO:0000256" key="3">
    <source>
        <dbReference type="ARBA" id="ARBA00020311"/>
    </source>
</evidence>
<dbReference type="GO" id="GO:0006261">
    <property type="term" value="P:DNA-templated DNA replication"/>
    <property type="evidence" value="ECO:0007669"/>
    <property type="project" value="InterPro"/>
</dbReference>
<dbReference type="GO" id="GO:0008408">
    <property type="term" value="F:3'-5' exonuclease activity"/>
    <property type="evidence" value="ECO:0007669"/>
    <property type="project" value="InterPro"/>
</dbReference>
<dbReference type="InterPro" id="IPR002562">
    <property type="entry name" value="3'-5'_exonuclease_dom"/>
</dbReference>
<evidence type="ECO:0000256" key="2">
    <source>
        <dbReference type="ARBA" id="ARBA00012417"/>
    </source>
</evidence>
<dbReference type="EMBL" id="CP163431">
    <property type="protein sequence ID" value="XDQ04629.1"/>
    <property type="molecule type" value="Genomic_DNA"/>
</dbReference>
<dbReference type="Gene3D" id="3.30.420.10">
    <property type="entry name" value="Ribonuclease H-like superfamily/Ribonuclease H"/>
    <property type="match status" value="1"/>
</dbReference>
<evidence type="ECO:0000313" key="8">
    <source>
        <dbReference type="EMBL" id="XDQ04629.1"/>
    </source>
</evidence>
<gene>
    <name evidence="8" type="ORF">AB5J58_32685</name>
</gene>